<feature type="transmembrane region" description="Helical" evidence="12">
    <location>
        <begin position="575"/>
        <end position="594"/>
    </location>
</feature>
<feature type="transmembrane region" description="Helical" evidence="12">
    <location>
        <begin position="645"/>
        <end position="664"/>
    </location>
</feature>
<feature type="transmembrane region" description="Helical" evidence="12">
    <location>
        <begin position="546"/>
        <end position="563"/>
    </location>
</feature>
<evidence type="ECO:0000256" key="12">
    <source>
        <dbReference type="RuleBase" id="RU367106"/>
    </source>
</evidence>
<dbReference type="InterPro" id="IPR002591">
    <property type="entry name" value="Phosphodiest/P_Trfase"/>
</dbReference>
<dbReference type="Proteomes" id="UP000799539">
    <property type="component" value="Unassembled WGS sequence"/>
</dbReference>
<dbReference type="Gene3D" id="3.40.720.10">
    <property type="entry name" value="Alkaline Phosphatase, subunit A"/>
    <property type="match status" value="1"/>
</dbReference>
<dbReference type="PANTHER" id="PTHR23072">
    <property type="entry name" value="PHOSPHATIDYLINOSITOL GLYCAN-RELATED"/>
    <property type="match status" value="1"/>
</dbReference>
<name>A0A6A6EX94_9PEZI</name>
<dbReference type="InterPro" id="IPR037674">
    <property type="entry name" value="PIG-G_N"/>
</dbReference>
<dbReference type="InterPro" id="IPR017850">
    <property type="entry name" value="Alkaline_phosphatase_core_sf"/>
</dbReference>
<dbReference type="SUPFAM" id="SSF53649">
    <property type="entry name" value="Alkaline phosphatase-like"/>
    <property type="match status" value="1"/>
</dbReference>
<evidence type="ECO:0000256" key="1">
    <source>
        <dbReference type="ARBA" id="ARBA00004477"/>
    </source>
</evidence>
<evidence type="ECO:0000256" key="8">
    <source>
        <dbReference type="ARBA" id="ARBA00022824"/>
    </source>
</evidence>
<feature type="transmembrane region" description="Helical" evidence="12">
    <location>
        <begin position="691"/>
        <end position="711"/>
    </location>
</feature>
<keyword evidence="15" id="KW-1185">Reference proteome</keyword>
<dbReference type="CDD" id="cd16024">
    <property type="entry name" value="GPI_EPT_2"/>
    <property type="match status" value="1"/>
</dbReference>
<dbReference type="EMBL" id="ML992711">
    <property type="protein sequence ID" value="KAF2206838.1"/>
    <property type="molecule type" value="Genomic_DNA"/>
</dbReference>
<dbReference type="AlphaFoldDB" id="A0A6A6EX94"/>
<evidence type="ECO:0000313" key="14">
    <source>
        <dbReference type="EMBL" id="KAF2206838.1"/>
    </source>
</evidence>
<keyword evidence="5 12" id="KW-0337">GPI-anchor biosynthesis</keyword>
<feature type="transmembrane region" description="Helical" evidence="12">
    <location>
        <begin position="971"/>
        <end position="993"/>
    </location>
</feature>
<dbReference type="InterPro" id="IPR039527">
    <property type="entry name" value="PIGG/GPI7"/>
</dbReference>
<dbReference type="UniPathway" id="UPA00196"/>
<dbReference type="InterPro" id="IPR045687">
    <property type="entry name" value="PIGG/GPI7_C"/>
</dbReference>
<keyword evidence="11" id="KW-0325">Glycoprotein</keyword>
<evidence type="ECO:0000256" key="2">
    <source>
        <dbReference type="ARBA" id="ARBA00004687"/>
    </source>
</evidence>
<comment type="pathway">
    <text evidence="2 12">Glycolipid biosynthesis; glycosylphosphatidylinositol-anchor biosynthesis.</text>
</comment>
<feature type="domain" description="GPI ethanolamine phosphate transferase 2 C-terminal" evidence="13">
    <location>
        <begin position="484"/>
        <end position="995"/>
    </location>
</feature>
<dbReference type="PANTHER" id="PTHR23072:SF0">
    <property type="entry name" value="GPI ETHANOLAMINE PHOSPHATE TRANSFERASE 2"/>
    <property type="match status" value="1"/>
</dbReference>
<keyword evidence="10 12" id="KW-0472">Membrane</keyword>
<evidence type="ECO:0000256" key="10">
    <source>
        <dbReference type="ARBA" id="ARBA00023136"/>
    </source>
</evidence>
<feature type="transmembrane region" description="Helical" evidence="12">
    <location>
        <begin position="489"/>
        <end position="507"/>
    </location>
</feature>
<gene>
    <name evidence="14" type="ORF">CERZMDRAFT_115561</name>
</gene>
<evidence type="ECO:0000256" key="5">
    <source>
        <dbReference type="ARBA" id="ARBA00022502"/>
    </source>
</evidence>
<evidence type="ECO:0000256" key="9">
    <source>
        <dbReference type="ARBA" id="ARBA00022989"/>
    </source>
</evidence>
<keyword evidence="6 12" id="KW-0808">Transferase</keyword>
<evidence type="ECO:0000259" key="13">
    <source>
        <dbReference type="Pfam" id="PF19316"/>
    </source>
</evidence>
<feature type="transmembrane region" description="Helical" evidence="12">
    <location>
        <begin position="614"/>
        <end position="633"/>
    </location>
</feature>
<dbReference type="GO" id="GO:0006506">
    <property type="term" value="P:GPI anchor biosynthetic process"/>
    <property type="evidence" value="ECO:0007669"/>
    <property type="project" value="UniProtKB-UniPathway"/>
</dbReference>
<comment type="similarity">
    <text evidence="3 12">Belongs to the PIGG/PIGN/PIGO family. PIGG subfamily.</text>
</comment>
<dbReference type="Pfam" id="PF19316">
    <property type="entry name" value="PIGO_PIGG"/>
    <property type="match status" value="1"/>
</dbReference>
<organism evidence="14 15">
    <name type="scientific">Cercospora zeae-maydis SCOH1-5</name>
    <dbReference type="NCBI Taxonomy" id="717836"/>
    <lineage>
        <taxon>Eukaryota</taxon>
        <taxon>Fungi</taxon>
        <taxon>Dikarya</taxon>
        <taxon>Ascomycota</taxon>
        <taxon>Pezizomycotina</taxon>
        <taxon>Dothideomycetes</taxon>
        <taxon>Dothideomycetidae</taxon>
        <taxon>Mycosphaerellales</taxon>
        <taxon>Mycosphaerellaceae</taxon>
        <taxon>Cercospora</taxon>
    </lineage>
</organism>
<dbReference type="Pfam" id="PF01663">
    <property type="entry name" value="Phosphodiest"/>
    <property type="match status" value="1"/>
</dbReference>
<evidence type="ECO:0000256" key="11">
    <source>
        <dbReference type="ARBA" id="ARBA00023180"/>
    </source>
</evidence>
<feature type="transmembrane region" description="Helical" evidence="12">
    <location>
        <begin position="519"/>
        <end position="540"/>
    </location>
</feature>
<dbReference type="GO" id="GO:0005789">
    <property type="term" value="C:endoplasmic reticulum membrane"/>
    <property type="evidence" value="ECO:0007669"/>
    <property type="project" value="UniProtKB-SubCell"/>
</dbReference>
<evidence type="ECO:0000256" key="3">
    <source>
        <dbReference type="ARBA" id="ARBA00005315"/>
    </source>
</evidence>
<feature type="transmembrane region" description="Helical" evidence="12">
    <location>
        <begin position="796"/>
        <end position="817"/>
    </location>
</feature>
<evidence type="ECO:0000256" key="7">
    <source>
        <dbReference type="ARBA" id="ARBA00022692"/>
    </source>
</evidence>
<keyword evidence="7 12" id="KW-0812">Transmembrane</keyword>
<sequence>MARPDRVQTAALTLANLLLPVAVLVFASGFFPYKPVLPGLAKVEDAWSDGGIGEKDKDAGNRGLPNAPFDKVIFMVVDALRSDFVYGHDSAMTFTQSLIRSGAAIPFTAHATPPTVTMPRVKALTTGSVPSFLDLILNFAESDTTSSLASQDTWLAQIKSRGGNIVFYGDDTWLKLFPDNPDDPSFFLRTDGTSSFFVSDFTEVDLNVTRHVPSELARAADWDAMIMHYLGLDHIGHKTGPLGPNMLPKQAEMDAIVKIIFEAMEEEDGHLQNAILVLAGDHGMNAGGNHGGSGPGETEPALVFASPKLRGRGNTKEKKRKEYACPTLPKEGTEFHYYTKVEQSDFVPTLAGLLGLPISRNSLGVSIEEVDGLFSETERVELLRRNAGQMLQIVEATYGEKRWEETVGVVEALFMASQREDHIGTMEKICEESDGEKKLACLWASAQLHLRDVTDQSSGEELQRARDRLRRFLLAAQDELSGTASSYNIPRMVTGMALTAFIIGLAASSFPQLWPITPAGIFFALTSLLYGIMMFASSYVEEEQHFWYWLTPAWIAVFTCTRLTHFTTLPSRLRLSAAVLALLAVHRLSIRWNQTGQKFAGADDIVHSVFQDHHILMWLLILAAYAYQGFLLVTRSFAGLMGPEVAVPLAVVCVLPGVVFKLNFTQADAPELVRGLARGIRALTGRVDLLVQARVGFGVLGAGLAVVLLLATMSWRSSVRLQVQMGRLPSLAERCHGLLSLFLMMQTRAPNVPLVLGWELQREALAYLLMMMMMMKKRRDEAEMLPGEDGKRGSNVTAIATSVVLCSHVAYFCAGGSNSISSIDLSNAYNGVADYNIFAVGILLFASNWTGAIWWCSAANLLLSGHELNAKPSLFAASRHPEETKIKRHSWIDAERKRLHEESLKTVMGAQKSSSSSSKTANPLGVERAWDWQVYLSHMTTFIAVSLLAVMASCTALRTHLFIWTVFSPKYLYAMAWSVGWHLVVNVGLGSLLRSLRGVA</sequence>
<protein>
    <recommendedName>
        <fullName evidence="4 12">GPI ethanolamine phosphate transferase 2</fullName>
    </recommendedName>
</protein>
<dbReference type="OrthoDB" id="272139at2759"/>
<dbReference type="GO" id="GO:0051267">
    <property type="term" value="F:CP2 mannose-ethanolamine phosphotransferase activity"/>
    <property type="evidence" value="ECO:0007669"/>
    <property type="project" value="TreeGrafter"/>
</dbReference>
<proteinExistence type="inferred from homology"/>
<accession>A0A6A6EX94</accession>
<evidence type="ECO:0000313" key="15">
    <source>
        <dbReference type="Proteomes" id="UP000799539"/>
    </source>
</evidence>
<keyword evidence="8 12" id="KW-0256">Endoplasmic reticulum</keyword>
<keyword evidence="9 12" id="KW-1133">Transmembrane helix</keyword>
<comment type="subcellular location">
    <subcellularLocation>
        <location evidence="1 12">Endoplasmic reticulum membrane</location>
        <topology evidence="1 12">Multi-pass membrane protein</topology>
    </subcellularLocation>
</comment>
<feature type="transmembrane region" description="Helical" evidence="12">
    <location>
        <begin position="942"/>
        <end position="965"/>
    </location>
</feature>
<evidence type="ECO:0000256" key="4">
    <source>
        <dbReference type="ARBA" id="ARBA00020830"/>
    </source>
</evidence>
<evidence type="ECO:0000256" key="6">
    <source>
        <dbReference type="ARBA" id="ARBA00022679"/>
    </source>
</evidence>
<reference evidence="14" key="1">
    <citation type="journal article" date="2020" name="Stud. Mycol.">
        <title>101 Dothideomycetes genomes: a test case for predicting lifestyles and emergence of pathogens.</title>
        <authorList>
            <person name="Haridas S."/>
            <person name="Albert R."/>
            <person name="Binder M."/>
            <person name="Bloem J."/>
            <person name="Labutti K."/>
            <person name="Salamov A."/>
            <person name="Andreopoulos B."/>
            <person name="Baker S."/>
            <person name="Barry K."/>
            <person name="Bills G."/>
            <person name="Bluhm B."/>
            <person name="Cannon C."/>
            <person name="Castanera R."/>
            <person name="Culley D."/>
            <person name="Daum C."/>
            <person name="Ezra D."/>
            <person name="Gonzalez J."/>
            <person name="Henrissat B."/>
            <person name="Kuo A."/>
            <person name="Liang C."/>
            <person name="Lipzen A."/>
            <person name="Lutzoni F."/>
            <person name="Magnuson J."/>
            <person name="Mondo S."/>
            <person name="Nolan M."/>
            <person name="Ohm R."/>
            <person name="Pangilinan J."/>
            <person name="Park H.-J."/>
            <person name="Ramirez L."/>
            <person name="Alfaro M."/>
            <person name="Sun H."/>
            <person name="Tritt A."/>
            <person name="Yoshinaga Y."/>
            <person name="Zwiers L.-H."/>
            <person name="Turgeon B."/>
            <person name="Goodwin S."/>
            <person name="Spatafora J."/>
            <person name="Crous P."/>
            <person name="Grigoriev I."/>
        </authorList>
    </citation>
    <scope>NUCLEOTIDE SEQUENCE</scope>
    <source>
        <strain evidence="14">SCOH1-5</strain>
    </source>
</reference>
<comment type="function">
    <text evidence="12">Ethanolamine phosphate transferase involved in glycosylphosphatidylinositol-anchor biosynthesis. Transfers ethanolamine phosphate to the GPI second mannose.</text>
</comment>
<feature type="transmembrane region" description="Helical" evidence="12">
    <location>
        <begin position="837"/>
        <end position="863"/>
    </location>
</feature>